<gene>
    <name evidence="3" type="ORF">SAMN04490243_1871</name>
</gene>
<accession>A0A1I6GY20</accession>
<dbReference type="Pfam" id="PF00092">
    <property type="entry name" value="VWA"/>
    <property type="match status" value="1"/>
</dbReference>
<dbReference type="PROSITE" id="PS50234">
    <property type="entry name" value="VWFA"/>
    <property type="match status" value="1"/>
</dbReference>
<dbReference type="SMART" id="SM00327">
    <property type="entry name" value="VWA"/>
    <property type="match status" value="1"/>
</dbReference>
<evidence type="ECO:0000256" key="1">
    <source>
        <dbReference type="SAM" id="SignalP"/>
    </source>
</evidence>
<dbReference type="SUPFAM" id="SSF53300">
    <property type="entry name" value="vWA-like"/>
    <property type="match status" value="1"/>
</dbReference>
<proteinExistence type="predicted"/>
<feature type="domain" description="VWFA" evidence="2">
    <location>
        <begin position="127"/>
        <end position="313"/>
    </location>
</feature>
<dbReference type="PROSITE" id="PS51257">
    <property type="entry name" value="PROKAR_LIPOPROTEIN"/>
    <property type="match status" value="1"/>
</dbReference>
<feature type="signal peptide" evidence="1">
    <location>
        <begin position="1"/>
        <end position="25"/>
    </location>
</feature>
<dbReference type="Gene3D" id="3.40.50.410">
    <property type="entry name" value="von Willebrand factor, type A domain"/>
    <property type="match status" value="1"/>
</dbReference>
<evidence type="ECO:0000313" key="3">
    <source>
        <dbReference type="EMBL" id="SFR46989.1"/>
    </source>
</evidence>
<dbReference type="STRING" id="400055.SAMN04490243_1871"/>
<dbReference type="Proteomes" id="UP000199534">
    <property type="component" value="Unassembled WGS sequence"/>
</dbReference>
<reference evidence="3 4" key="1">
    <citation type="submission" date="2016-10" db="EMBL/GenBank/DDBJ databases">
        <authorList>
            <person name="de Groot N.N."/>
        </authorList>
    </citation>
    <scope>NUCLEOTIDE SEQUENCE [LARGE SCALE GENOMIC DNA]</scope>
    <source>
        <strain evidence="3 4">DSM 21019</strain>
    </source>
</reference>
<keyword evidence="4" id="KW-1185">Reference proteome</keyword>
<organism evidence="3 4">
    <name type="scientific">Robiginitalea myxolifaciens</name>
    <dbReference type="NCBI Taxonomy" id="400055"/>
    <lineage>
        <taxon>Bacteria</taxon>
        <taxon>Pseudomonadati</taxon>
        <taxon>Bacteroidota</taxon>
        <taxon>Flavobacteriia</taxon>
        <taxon>Flavobacteriales</taxon>
        <taxon>Flavobacteriaceae</taxon>
        <taxon>Robiginitalea</taxon>
    </lineage>
</organism>
<dbReference type="RefSeq" id="WP_092982337.1">
    <property type="nucleotide sequence ID" value="NZ_FOYQ01000002.1"/>
</dbReference>
<evidence type="ECO:0000313" key="4">
    <source>
        <dbReference type="Proteomes" id="UP000199534"/>
    </source>
</evidence>
<name>A0A1I6GY20_9FLAO</name>
<dbReference type="AlphaFoldDB" id="A0A1I6GY20"/>
<protein>
    <submittedName>
        <fullName evidence="3">VWFA-related domain-containing protein</fullName>
    </submittedName>
</protein>
<dbReference type="InterPro" id="IPR036465">
    <property type="entry name" value="vWFA_dom_sf"/>
</dbReference>
<dbReference type="EMBL" id="FOYQ01000002">
    <property type="protein sequence ID" value="SFR46989.1"/>
    <property type="molecule type" value="Genomic_DNA"/>
</dbReference>
<dbReference type="InterPro" id="IPR002035">
    <property type="entry name" value="VWF_A"/>
</dbReference>
<keyword evidence="1" id="KW-0732">Signal</keyword>
<dbReference type="OrthoDB" id="926325at2"/>
<evidence type="ECO:0000259" key="2">
    <source>
        <dbReference type="PROSITE" id="PS50234"/>
    </source>
</evidence>
<feature type="chain" id="PRO_5011676767" evidence="1">
    <location>
        <begin position="26"/>
        <end position="365"/>
    </location>
</feature>
<sequence length="365" mass="39551">MKMNRIASLFLFLLSTTLLISCGNADDDVSLNLNTGGDLGLGKPVDNCLDFGENELLLSIQDQFTTLPGKVSIFFRVSDEFGNPVAGLNASQFTVYEQGRNDDCFNTISASESQARISPNSQIFRNHTLLVLDLSNSVLSSSLPELKSASTSFINNVMPEMANESFQMAVYWFDGEDVLHELHPLTSNRSLLIDAIDSITTDISQDPSTDLYGAVLKSTDIAEDLLDDAAQSQIIGAASVVLFTDGTDQASRYSESSALEAVEEADSNISFFTIGLGAEIDSDVLEEIGKTFSVFAGNKEELEVTFNQLSQKVSERANSFYLFEYCSPKRDGSGENNLVIRVLNNGLSGAVQTKFDATGFTAGCE</sequence>